<sequence length="397" mass="42571">MSMAIFSNGMSEEETVWITNAMTQSGETLDWQNVLDSDLVCDKHSTGGVGDKVSLALAPILAACGLFVPMISGRGLGHTGGTLDKFDSIPGYNTHPSIDTFRGVVKNVGCAIIGQTSNLAPADKKLYSIRDIVGTVESLPLITSSILSKKIASGLRSLVLDVKVGNGSFNATLDVAQNLAVSLVSVAKGAGLQCGAILTDMNQVLGRSAGHALEVVECVEYLTMEKRHPRLETITNELVTSILMMAKKISRPQATEEINKALNSGLAAEKFEKMVSALGGPNSFLSNYTTEMTKASCIEDISLGKKGYIKEIKTRELGLILIELGGGRKQVNDNINYQVGFDNVIGIGDSVDASTPIIQVHAESKDDFERTKNQIIKCFTLSDRKVSPLQPVYERIS</sequence>
<evidence type="ECO:0000256" key="4">
    <source>
        <dbReference type="ARBA" id="ARBA00022679"/>
    </source>
</evidence>
<accession>A0A381V5L5</accession>
<dbReference type="InterPro" id="IPR018090">
    <property type="entry name" value="Pyrmidine_PPas_bac/euk"/>
</dbReference>
<dbReference type="InterPro" id="IPR035902">
    <property type="entry name" value="Nuc_phospho_transferase"/>
</dbReference>
<evidence type="ECO:0000256" key="3">
    <source>
        <dbReference type="ARBA" id="ARBA00022676"/>
    </source>
</evidence>
<dbReference type="InterPro" id="IPR013102">
    <property type="entry name" value="PYNP_C"/>
</dbReference>
<dbReference type="PANTHER" id="PTHR10515">
    <property type="entry name" value="THYMIDINE PHOSPHORYLASE"/>
    <property type="match status" value="1"/>
</dbReference>
<dbReference type="GO" id="GO:0005829">
    <property type="term" value="C:cytosol"/>
    <property type="evidence" value="ECO:0007669"/>
    <property type="project" value="TreeGrafter"/>
</dbReference>
<dbReference type="GO" id="GO:0009032">
    <property type="term" value="F:thymidine phosphorylase activity"/>
    <property type="evidence" value="ECO:0007669"/>
    <property type="project" value="TreeGrafter"/>
</dbReference>
<dbReference type="InterPro" id="IPR017872">
    <property type="entry name" value="Pyrmidine_PPase_CS"/>
</dbReference>
<evidence type="ECO:0000256" key="1">
    <source>
        <dbReference type="ARBA" id="ARBA00006915"/>
    </source>
</evidence>
<dbReference type="SUPFAM" id="SSF54680">
    <property type="entry name" value="Pyrimidine nucleoside phosphorylase C-terminal domain"/>
    <property type="match status" value="1"/>
</dbReference>
<dbReference type="InterPro" id="IPR036566">
    <property type="entry name" value="PYNP-like_C_sf"/>
</dbReference>
<evidence type="ECO:0000256" key="2">
    <source>
        <dbReference type="ARBA" id="ARBA00011738"/>
    </source>
</evidence>
<dbReference type="AlphaFoldDB" id="A0A381V5L5"/>
<name>A0A381V5L5_9ZZZZ</name>
<dbReference type="EMBL" id="UINC01007763">
    <property type="protein sequence ID" value="SVA34967.1"/>
    <property type="molecule type" value="Genomic_DNA"/>
</dbReference>
<dbReference type="NCBIfam" id="TIGR02644">
    <property type="entry name" value="Y_phosphoryl"/>
    <property type="match status" value="1"/>
</dbReference>
<dbReference type="InterPro" id="IPR000312">
    <property type="entry name" value="Glycosyl_Trfase_fam3"/>
</dbReference>
<dbReference type="GO" id="GO:0006213">
    <property type="term" value="P:pyrimidine nucleoside metabolic process"/>
    <property type="evidence" value="ECO:0007669"/>
    <property type="project" value="InterPro"/>
</dbReference>
<dbReference type="PANTHER" id="PTHR10515:SF0">
    <property type="entry name" value="THYMIDINE PHOSPHORYLASE"/>
    <property type="match status" value="1"/>
</dbReference>
<dbReference type="NCBIfam" id="NF004490">
    <property type="entry name" value="PRK05820.1"/>
    <property type="match status" value="1"/>
</dbReference>
<dbReference type="GO" id="GO:0006206">
    <property type="term" value="P:pyrimidine nucleobase metabolic process"/>
    <property type="evidence" value="ECO:0007669"/>
    <property type="project" value="InterPro"/>
</dbReference>
<dbReference type="Gene3D" id="3.90.1170.30">
    <property type="entry name" value="Pyrimidine nucleoside phosphorylase-like, C-terminal domain"/>
    <property type="match status" value="1"/>
</dbReference>
<dbReference type="PROSITE" id="PS00647">
    <property type="entry name" value="THYMID_PHOSPHORYLASE"/>
    <property type="match status" value="1"/>
</dbReference>
<comment type="similarity">
    <text evidence="1">Belongs to the thymidine/pyrimidine-nucleoside phosphorylase family.</text>
</comment>
<reference evidence="6" key="1">
    <citation type="submission" date="2018-05" db="EMBL/GenBank/DDBJ databases">
        <authorList>
            <person name="Lanie J.A."/>
            <person name="Ng W.-L."/>
            <person name="Kazmierczak K.M."/>
            <person name="Andrzejewski T.M."/>
            <person name="Davidsen T.M."/>
            <person name="Wayne K.J."/>
            <person name="Tettelin H."/>
            <person name="Glass J.I."/>
            <person name="Rusch D."/>
            <person name="Podicherti R."/>
            <person name="Tsui H.-C.T."/>
            <person name="Winkler M.E."/>
        </authorList>
    </citation>
    <scope>NUCLEOTIDE SEQUENCE</scope>
</reference>
<keyword evidence="3" id="KW-0328">Glycosyltransferase</keyword>
<dbReference type="Gene3D" id="1.20.970.10">
    <property type="entry name" value="Transferase, Pyrimidine Nucleoside Phosphorylase, Chain C"/>
    <property type="match status" value="1"/>
</dbReference>
<comment type="subunit">
    <text evidence="2">Homodimer.</text>
</comment>
<dbReference type="SUPFAM" id="SSF52418">
    <property type="entry name" value="Nucleoside phosphorylase/phosphoribosyltransferase catalytic domain"/>
    <property type="match status" value="1"/>
</dbReference>
<dbReference type="PIRSF" id="PIRSF000478">
    <property type="entry name" value="TP_PyNP"/>
    <property type="match status" value="1"/>
</dbReference>
<dbReference type="Pfam" id="PF00591">
    <property type="entry name" value="Glycos_transf_3"/>
    <property type="match status" value="1"/>
</dbReference>
<evidence type="ECO:0000313" key="6">
    <source>
        <dbReference type="EMBL" id="SVA34967.1"/>
    </source>
</evidence>
<dbReference type="FunFam" id="3.40.1030.10:FF:000003">
    <property type="entry name" value="Pyrimidine-nucleoside phosphorylase"/>
    <property type="match status" value="1"/>
</dbReference>
<proteinExistence type="inferred from homology"/>
<protein>
    <recommendedName>
        <fullName evidence="5">Pyrimidine nucleoside phosphorylase C-terminal domain-containing protein</fullName>
    </recommendedName>
</protein>
<organism evidence="6">
    <name type="scientific">marine metagenome</name>
    <dbReference type="NCBI Taxonomy" id="408172"/>
    <lineage>
        <taxon>unclassified sequences</taxon>
        <taxon>metagenomes</taxon>
        <taxon>ecological metagenomes</taxon>
    </lineage>
</organism>
<evidence type="ECO:0000259" key="5">
    <source>
        <dbReference type="SMART" id="SM00941"/>
    </source>
</evidence>
<dbReference type="InterPro" id="IPR000053">
    <property type="entry name" value="Thymidine/pyrmidine_PPase"/>
</dbReference>
<dbReference type="Gene3D" id="3.40.1030.10">
    <property type="entry name" value="Nucleoside phosphorylase/phosphoribosyltransferase catalytic domain"/>
    <property type="match status" value="1"/>
</dbReference>
<dbReference type="Pfam" id="PF07831">
    <property type="entry name" value="PYNP_C"/>
    <property type="match status" value="1"/>
</dbReference>
<gene>
    <name evidence="6" type="ORF">METZ01_LOCUS87821</name>
</gene>
<dbReference type="SMART" id="SM00941">
    <property type="entry name" value="PYNP_C"/>
    <property type="match status" value="1"/>
</dbReference>
<keyword evidence="4" id="KW-0808">Transferase</keyword>
<feature type="domain" description="Pyrimidine nucleoside phosphorylase C-terminal" evidence="5">
    <location>
        <begin position="308"/>
        <end position="382"/>
    </location>
</feature>
<dbReference type="GO" id="GO:0004645">
    <property type="term" value="F:1,4-alpha-oligoglucan phosphorylase activity"/>
    <property type="evidence" value="ECO:0007669"/>
    <property type="project" value="InterPro"/>
</dbReference>